<dbReference type="GO" id="GO:0005737">
    <property type="term" value="C:cytoplasm"/>
    <property type="evidence" value="ECO:0007669"/>
    <property type="project" value="UniProtKB-SubCell"/>
</dbReference>
<dbReference type="Pfam" id="PF02744">
    <property type="entry name" value="GalP_UDP_tr_C"/>
    <property type="match status" value="1"/>
</dbReference>
<dbReference type="RefSeq" id="WP_148621590.1">
    <property type="nucleotide sequence ID" value="NZ_SDGZ01000003.1"/>
</dbReference>
<protein>
    <recommendedName>
        <fullName evidence="10">Galactose-1-phosphate uridylyltransferase</fullName>
        <shortName evidence="10">Gal-1-P uridylyltransferase</shortName>
        <ecNumber evidence="10">2.7.7.12</ecNumber>
    </recommendedName>
    <alternativeName>
        <fullName evidence="10">UDP-glucose--hexose-1-phosphate uridylyltransferase</fullName>
    </alternativeName>
</protein>
<dbReference type="PANTHER" id="PTHR39191:SF1">
    <property type="entry name" value="DUF4922 DOMAIN-CONTAINING PROTEIN"/>
    <property type="match status" value="1"/>
</dbReference>
<keyword evidence="7 10" id="KW-0548">Nucleotidyltransferase</keyword>
<organism evidence="13 14">
    <name type="scientific">Weissella muntiaci</name>
    <dbReference type="NCBI Taxonomy" id="2508881"/>
    <lineage>
        <taxon>Bacteria</taxon>
        <taxon>Bacillati</taxon>
        <taxon>Bacillota</taxon>
        <taxon>Bacilli</taxon>
        <taxon>Lactobacillales</taxon>
        <taxon>Lactobacillaceae</taxon>
        <taxon>Weissella</taxon>
    </lineage>
</organism>
<dbReference type="UniPathway" id="UPA00214"/>
<dbReference type="InterPro" id="IPR005850">
    <property type="entry name" value="GalP_Utransf_C"/>
</dbReference>
<dbReference type="PANTHER" id="PTHR39191">
    <property type="entry name" value="GALACTOSE-1-PHOSPHATE URIDYLYLTRANSFERASE"/>
    <property type="match status" value="1"/>
</dbReference>
<keyword evidence="14" id="KW-1185">Reference proteome</keyword>
<dbReference type="GO" id="GO:0006012">
    <property type="term" value="P:galactose metabolic process"/>
    <property type="evidence" value="ECO:0007669"/>
    <property type="project" value="UniProtKB-UniRule"/>
</dbReference>
<evidence type="ECO:0000256" key="1">
    <source>
        <dbReference type="ARBA" id="ARBA00001107"/>
    </source>
</evidence>
<evidence type="ECO:0000259" key="11">
    <source>
        <dbReference type="Pfam" id="PF01087"/>
    </source>
</evidence>
<comment type="caution">
    <text evidence="13">The sequence shown here is derived from an EMBL/GenBank/DDBJ whole genome shotgun (WGS) entry which is preliminary data.</text>
</comment>
<evidence type="ECO:0000256" key="3">
    <source>
        <dbReference type="ARBA" id="ARBA00004947"/>
    </source>
</evidence>
<sequence>MQTDLDQATSQLVSDFVSWGVKLTAFDGLEIPYRENLVLHHLGVEKFISGLHGTPNQAISELADQLQKLGASNQRFDTNASWSSAAWRAALLDIITPSPTTLNSNFKRDYKVSAKQATDRFYELSRQIENVKVQAIAHNIAYTVNTNFGDIEITINLSKPEKTTAEIEAAGRAKKIAYPPTVLDQYNEGFYGRLGAAARSTHRFIYEEIGGQTWGWHYSPYAYYSEHAIFVEMERQPMHITKQTFTNLLAWVDRYPHYFIGSNADLPIVGGSILSQEHFQGGRHTFAMMKAPVRQKIDLPQFESVSAGVLHWPMSVIKLSSHYQAELIDAAELVRQTWQGYSDPDLMINAYSNENEQQHTVTPIAWQEGGKYQLALVLRDNGRSTDFPDGIFHPHQAVQHIKQENIGLIEVMGLAILPGRLKNELADVADVLLGRRELRQIATKHQPWVKSLMTVGGCTPENVENRIQEAIGQVFIQVLSDAGVYKNTDQGREGFDRFIAQLH</sequence>
<reference evidence="13 14" key="1">
    <citation type="submission" date="2019-01" db="EMBL/GenBank/DDBJ databases">
        <title>Weissella sp. nov., a novel lactic acid bacterium isolated from animal feces.</title>
        <authorList>
            <person name="Wang L.-T."/>
        </authorList>
    </citation>
    <scope>NUCLEOTIDE SEQUENCE [LARGE SCALE GENOMIC DNA]</scope>
    <source>
        <strain evidence="13 14">8H-2</strain>
    </source>
</reference>
<comment type="similarity">
    <text evidence="4 10">Belongs to the galactose-1-phosphate uridylyltransferase type 2 family.</text>
</comment>
<dbReference type="GO" id="GO:0008108">
    <property type="term" value="F:UDP-glucose:hexose-1-phosphate uridylyltransferase activity"/>
    <property type="evidence" value="ECO:0007669"/>
    <property type="project" value="UniProtKB-UniRule"/>
</dbReference>
<dbReference type="OrthoDB" id="2293at2"/>
<evidence type="ECO:0000313" key="14">
    <source>
        <dbReference type="Proteomes" id="UP000371977"/>
    </source>
</evidence>
<evidence type="ECO:0000313" key="13">
    <source>
        <dbReference type="EMBL" id="TYC51004.1"/>
    </source>
</evidence>
<dbReference type="EMBL" id="SDGZ01000003">
    <property type="protein sequence ID" value="TYC51004.1"/>
    <property type="molecule type" value="Genomic_DNA"/>
</dbReference>
<evidence type="ECO:0000256" key="2">
    <source>
        <dbReference type="ARBA" id="ARBA00004496"/>
    </source>
</evidence>
<gene>
    <name evidence="10" type="primary">galT</name>
    <name evidence="13" type="ORF">ESZ50_00265</name>
</gene>
<dbReference type="InterPro" id="IPR005849">
    <property type="entry name" value="GalP_Utransf_N"/>
</dbReference>
<dbReference type="AlphaFoldDB" id="A0A6C2CAH1"/>
<comment type="pathway">
    <text evidence="3 10">Carbohydrate metabolism; galactose metabolism.</text>
</comment>
<evidence type="ECO:0000259" key="12">
    <source>
        <dbReference type="Pfam" id="PF02744"/>
    </source>
</evidence>
<dbReference type="InterPro" id="IPR000766">
    <property type="entry name" value="GalP_uridyl_Trfase_II"/>
</dbReference>
<evidence type="ECO:0000256" key="6">
    <source>
        <dbReference type="ARBA" id="ARBA00022679"/>
    </source>
</evidence>
<evidence type="ECO:0000256" key="4">
    <source>
        <dbReference type="ARBA" id="ARBA00008706"/>
    </source>
</evidence>
<comment type="catalytic activity">
    <reaction evidence="1 10">
        <text>alpha-D-galactose 1-phosphate + UDP-alpha-D-glucose = alpha-D-glucose 1-phosphate + UDP-alpha-D-galactose</text>
        <dbReference type="Rhea" id="RHEA:13989"/>
        <dbReference type="ChEBI" id="CHEBI:58336"/>
        <dbReference type="ChEBI" id="CHEBI:58601"/>
        <dbReference type="ChEBI" id="CHEBI:58885"/>
        <dbReference type="ChEBI" id="CHEBI:66914"/>
        <dbReference type="EC" id="2.7.7.12"/>
    </reaction>
</comment>
<proteinExistence type="inferred from homology"/>
<evidence type="ECO:0000256" key="5">
    <source>
        <dbReference type="ARBA" id="ARBA00022490"/>
    </source>
</evidence>
<dbReference type="Pfam" id="PF01087">
    <property type="entry name" value="GalP_UDP_transf"/>
    <property type="match status" value="1"/>
</dbReference>
<keyword evidence="8 10" id="KW-0299">Galactose metabolism</keyword>
<evidence type="ECO:0000256" key="8">
    <source>
        <dbReference type="ARBA" id="ARBA00023144"/>
    </source>
</evidence>
<evidence type="ECO:0000256" key="10">
    <source>
        <dbReference type="HAMAP-Rule" id="MF_00571"/>
    </source>
</evidence>
<dbReference type="HAMAP" id="MF_00571">
    <property type="entry name" value="GalP_UDP_trans"/>
    <property type="match status" value="1"/>
</dbReference>
<accession>A0A6C2CAH1</accession>
<evidence type="ECO:0000256" key="7">
    <source>
        <dbReference type="ARBA" id="ARBA00022695"/>
    </source>
</evidence>
<keyword evidence="5 10" id="KW-0963">Cytoplasm</keyword>
<name>A0A6C2CAH1_9LACO</name>
<feature type="domain" description="Galactose-1-phosphate uridyl transferase C-terminal" evidence="12">
    <location>
        <begin position="253"/>
        <end position="446"/>
    </location>
</feature>
<feature type="domain" description="Galactose-1-phosphate uridyl transferase N-terminal" evidence="11">
    <location>
        <begin position="90"/>
        <end position="195"/>
    </location>
</feature>
<dbReference type="Proteomes" id="UP000371977">
    <property type="component" value="Unassembled WGS sequence"/>
</dbReference>
<keyword evidence="9 10" id="KW-0119">Carbohydrate metabolism</keyword>
<dbReference type="EC" id="2.7.7.12" evidence="10"/>
<comment type="subcellular location">
    <subcellularLocation>
        <location evidence="2 10">Cytoplasm</location>
    </subcellularLocation>
</comment>
<evidence type="ECO:0000256" key="9">
    <source>
        <dbReference type="ARBA" id="ARBA00023277"/>
    </source>
</evidence>
<keyword evidence="6 10" id="KW-0808">Transferase</keyword>